<dbReference type="PANTHER" id="PTHR31283">
    <property type="entry name" value="EKC/KEOPS COMPLEX SUBUNIT PCC1 FAMILY MEMBER"/>
    <property type="match status" value="1"/>
</dbReference>
<accession>A0AAX4P4C9</accession>
<protein>
    <recommendedName>
        <fullName evidence="4">Transcription factor Pcc1</fullName>
    </recommendedName>
</protein>
<gene>
    <name evidence="2" type="ORF">HKI87_03g21680</name>
</gene>
<dbReference type="AlphaFoldDB" id="A0AAX4P4C9"/>
<dbReference type="GO" id="GO:0070525">
    <property type="term" value="P:tRNA threonylcarbamoyladenosine metabolic process"/>
    <property type="evidence" value="ECO:0007669"/>
    <property type="project" value="TreeGrafter"/>
</dbReference>
<evidence type="ECO:0008006" key="4">
    <source>
        <dbReference type="Google" id="ProtNLM"/>
    </source>
</evidence>
<evidence type="ECO:0000256" key="1">
    <source>
        <dbReference type="ARBA" id="ARBA00007073"/>
    </source>
</evidence>
<dbReference type="Pfam" id="PF09341">
    <property type="entry name" value="Pcc1"/>
    <property type="match status" value="1"/>
</dbReference>
<evidence type="ECO:0000313" key="3">
    <source>
        <dbReference type="Proteomes" id="UP001472866"/>
    </source>
</evidence>
<dbReference type="GO" id="GO:0000408">
    <property type="term" value="C:EKC/KEOPS complex"/>
    <property type="evidence" value="ECO:0007669"/>
    <property type="project" value="TreeGrafter"/>
</dbReference>
<dbReference type="PANTHER" id="PTHR31283:SF5">
    <property type="entry name" value="EKC_KEOPS COMPLEX SUBUNIT LAGE3"/>
    <property type="match status" value="1"/>
</dbReference>
<proteinExistence type="inferred from homology"/>
<evidence type="ECO:0000313" key="2">
    <source>
        <dbReference type="EMBL" id="WZN60634.1"/>
    </source>
</evidence>
<comment type="similarity">
    <text evidence="1">Belongs to the CTAG/PCC1 family.</text>
</comment>
<sequence length="97" mass="10757">MDRAWSETGGDSSKPHHFEARIKTTCANDAVILRKSLMVDKELNPTKVHRTIEIDESDDTLLVVKLDATEVRLLRPAISTLMDLAEAASKAIEAFAH</sequence>
<dbReference type="EMBL" id="CP151503">
    <property type="protein sequence ID" value="WZN60634.1"/>
    <property type="molecule type" value="Genomic_DNA"/>
</dbReference>
<dbReference type="Proteomes" id="UP001472866">
    <property type="component" value="Chromosome 03"/>
</dbReference>
<name>A0AAX4P4C9_9CHLO</name>
<dbReference type="InterPro" id="IPR015419">
    <property type="entry name" value="CTAG/Pcc1"/>
</dbReference>
<organism evidence="2 3">
    <name type="scientific">Chloropicon roscoffensis</name>
    <dbReference type="NCBI Taxonomy" id="1461544"/>
    <lineage>
        <taxon>Eukaryota</taxon>
        <taxon>Viridiplantae</taxon>
        <taxon>Chlorophyta</taxon>
        <taxon>Chloropicophyceae</taxon>
        <taxon>Chloropicales</taxon>
        <taxon>Chloropicaceae</taxon>
        <taxon>Chloropicon</taxon>
    </lineage>
</organism>
<reference evidence="2 3" key="1">
    <citation type="submission" date="2024-03" db="EMBL/GenBank/DDBJ databases">
        <title>Complete genome sequence of the green alga Chloropicon roscoffensis RCC1871.</title>
        <authorList>
            <person name="Lemieux C."/>
            <person name="Pombert J.-F."/>
            <person name="Otis C."/>
            <person name="Turmel M."/>
        </authorList>
    </citation>
    <scope>NUCLEOTIDE SEQUENCE [LARGE SCALE GENOMIC DNA]</scope>
    <source>
        <strain evidence="2 3">RCC1871</strain>
    </source>
</reference>
<keyword evidence="3" id="KW-1185">Reference proteome</keyword>
<dbReference type="Gene3D" id="3.30.310.50">
    <property type="entry name" value="Alpha-D-phosphohexomutase, C-terminal domain"/>
    <property type="match status" value="1"/>
</dbReference>